<dbReference type="InterPro" id="IPR036291">
    <property type="entry name" value="NAD(P)-bd_dom_sf"/>
</dbReference>
<accession>A0ABV5NTB1</accession>
<comment type="caution">
    <text evidence="2">The sequence shown here is derived from an EMBL/GenBank/DDBJ whole genome shotgun (WGS) entry which is preliminary data.</text>
</comment>
<dbReference type="EMBL" id="JBHMCF010000034">
    <property type="protein sequence ID" value="MFB9473543.1"/>
    <property type="molecule type" value="Genomic_DNA"/>
</dbReference>
<sequence length="201" mass="21344">MKILVFGATGMVGQRIAAELRDRGHEVTGVSRSGGPVKGDVRDTATLAPGHDAVVSAVAPPRDGTEPEPPFIEANTALTDGLRAAGVRRLIVVGGAGSLQVAPGQDLVDTPEFPELYKKEALAGRALLRFYREVDDLDWTFVSPAAEIAPGERTGVFRVGGDTLLSDEQGRSFISAEDYAVAIADELEKNANVRKRICVAY</sequence>
<dbReference type="Proteomes" id="UP001589568">
    <property type="component" value="Unassembled WGS sequence"/>
</dbReference>
<dbReference type="PANTHER" id="PTHR43355">
    <property type="entry name" value="FLAVIN REDUCTASE (NADPH)"/>
    <property type="match status" value="1"/>
</dbReference>
<proteinExistence type="predicted"/>
<dbReference type="SUPFAM" id="SSF51735">
    <property type="entry name" value="NAD(P)-binding Rossmann-fold domains"/>
    <property type="match status" value="1"/>
</dbReference>
<feature type="domain" description="NAD(P)-binding" evidence="1">
    <location>
        <begin position="7"/>
        <end position="188"/>
    </location>
</feature>
<evidence type="ECO:0000313" key="2">
    <source>
        <dbReference type="EMBL" id="MFB9473543.1"/>
    </source>
</evidence>
<evidence type="ECO:0000313" key="3">
    <source>
        <dbReference type="Proteomes" id="UP001589568"/>
    </source>
</evidence>
<reference evidence="2 3" key="1">
    <citation type="submission" date="2024-09" db="EMBL/GenBank/DDBJ databases">
        <authorList>
            <person name="Sun Q."/>
            <person name="Mori K."/>
        </authorList>
    </citation>
    <scope>NUCLEOTIDE SEQUENCE [LARGE SCALE GENOMIC DNA]</scope>
    <source>
        <strain evidence="2 3">JCM 3324</strain>
    </source>
</reference>
<evidence type="ECO:0000259" key="1">
    <source>
        <dbReference type="Pfam" id="PF13460"/>
    </source>
</evidence>
<protein>
    <submittedName>
        <fullName evidence="2">NAD(P)-dependent oxidoreductase</fullName>
    </submittedName>
</protein>
<dbReference type="RefSeq" id="WP_379484165.1">
    <property type="nucleotide sequence ID" value="NZ_JBHMCF010000034.1"/>
</dbReference>
<dbReference type="InterPro" id="IPR016040">
    <property type="entry name" value="NAD(P)-bd_dom"/>
</dbReference>
<dbReference type="CDD" id="cd05244">
    <property type="entry name" value="BVR-B_like_SDR_a"/>
    <property type="match status" value="1"/>
</dbReference>
<dbReference type="InterPro" id="IPR051606">
    <property type="entry name" value="Polyketide_Oxido-like"/>
</dbReference>
<dbReference type="Gene3D" id="3.40.50.720">
    <property type="entry name" value="NAD(P)-binding Rossmann-like Domain"/>
    <property type="match status" value="1"/>
</dbReference>
<dbReference type="Pfam" id="PF13460">
    <property type="entry name" value="NAD_binding_10"/>
    <property type="match status" value="1"/>
</dbReference>
<keyword evidence="3" id="KW-1185">Reference proteome</keyword>
<organism evidence="2 3">
    <name type="scientific">Nonomuraea salmonea</name>
    <dbReference type="NCBI Taxonomy" id="46181"/>
    <lineage>
        <taxon>Bacteria</taxon>
        <taxon>Bacillati</taxon>
        <taxon>Actinomycetota</taxon>
        <taxon>Actinomycetes</taxon>
        <taxon>Streptosporangiales</taxon>
        <taxon>Streptosporangiaceae</taxon>
        <taxon>Nonomuraea</taxon>
    </lineage>
</organism>
<gene>
    <name evidence="2" type="ORF">ACFFR3_28955</name>
</gene>
<name>A0ABV5NTB1_9ACTN</name>
<dbReference type="PANTHER" id="PTHR43355:SF2">
    <property type="entry name" value="FLAVIN REDUCTASE (NADPH)"/>
    <property type="match status" value="1"/>
</dbReference>